<comment type="caution">
    <text evidence="3">The sequence shown here is derived from an EMBL/GenBank/DDBJ whole genome shotgun (WGS) entry which is preliminary data.</text>
</comment>
<dbReference type="SUPFAM" id="SSF51338">
    <property type="entry name" value="Composite domain of metallo-dependent hydrolases"/>
    <property type="match status" value="1"/>
</dbReference>
<dbReference type="Gene3D" id="2.30.40.10">
    <property type="entry name" value="Urease, subunit C, domain 1"/>
    <property type="match status" value="1"/>
</dbReference>
<dbReference type="GO" id="GO:0016810">
    <property type="term" value="F:hydrolase activity, acting on carbon-nitrogen (but not peptide) bonds"/>
    <property type="evidence" value="ECO:0007669"/>
    <property type="project" value="InterPro"/>
</dbReference>
<dbReference type="SUPFAM" id="SSF51556">
    <property type="entry name" value="Metallo-dependent hydrolases"/>
    <property type="match status" value="1"/>
</dbReference>
<organism evidence="3">
    <name type="scientific">Anaerolinea thermolimosa</name>
    <dbReference type="NCBI Taxonomy" id="229919"/>
    <lineage>
        <taxon>Bacteria</taxon>
        <taxon>Bacillati</taxon>
        <taxon>Chloroflexota</taxon>
        <taxon>Anaerolineae</taxon>
        <taxon>Anaerolineales</taxon>
        <taxon>Anaerolineaceae</taxon>
        <taxon>Anaerolinea</taxon>
    </lineage>
</organism>
<dbReference type="InterPro" id="IPR011059">
    <property type="entry name" value="Metal-dep_hydrolase_composite"/>
</dbReference>
<evidence type="ECO:0000259" key="2">
    <source>
        <dbReference type="Pfam" id="PF01979"/>
    </source>
</evidence>
<evidence type="ECO:0000256" key="1">
    <source>
        <dbReference type="ARBA" id="ARBA00022801"/>
    </source>
</evidence>
<sequence>MLINHAKIISNAAHDPILEDYSLLIREGIIQELGPTADMEKRYIHEEVLDARGQYVMPGNICAHTHFYGAFSRGMPIPGSSPKDFPEILEKLWWNLDKALTLDNVYHSALVCMLEAVRYGTTTLVDHHASPNAIQGSLDRIARAAEETGLRVCLCYEVTDRDGEARTQAGIEENIRFIKRVQAGDNLDGRLTALFGLHASLTLSDETLKKCRQAAHEGQGFHVHVAEHPVDQYDALRKSGTRVVDRLNQFGILGDRTIAVHAVHVDAREIEILSRTGTWVTHQPRSNMNNGVGLPEVESMARAGVKVCLGNDGFSNAMWEEWKTAYLAHKLYHRDPRKMNGAFLREIALQNNAQLASILFEKKIGVIEAGAQADLIFVDYHPYTPMDNNNLPWHIIFGFHESMITTTMVQGRVLMLDRELVGIDEEKLCYQIQKTIPEVWKRYQEYCKSTHMEEPWKSMT</sequence>
<dbReference type="EMBL" id="DSYK01000709">
    <property type="protein sequence ID" value="HGS22989.1"/>
    <property type="molecule type" value="Genomic_DNA"/>
</dbReference>
<dbReference type="NCBIfam" id="TIGR03314">
    <property type="entry name" value="Se_ssnA"/>
    <property type="match status" value="1"/>
</dbReference>
<proteinExistence type="predicted"/>
<dbReference type="NCBIfam" id="NF005540">
    <property type="entry name" value="PRK07203.1"/>
    <property type="match status" value="1"/>
</dbReference>
<dbReference type="Pfam" id="PF01979">
    <property type="entry name" value="Amidohydro_1"/>
    <property type="match status" value="1"/>
</dbReference>
<accession>A0A7C4PNK9</accession>
<gene>
    <name evidence="3" type="primary">ssnA</name>
    <name evidence="3" type="ORF">ENT37_14135</name>
</gene>
<dbReference type="PANTHER" id="PTHR43794:SF11">
    <property type="entry name" value="AMIDOHYDROLASE-RELATED DOMAIN-CONTAINING PROTEIN"/>
    <property type="match status" value="1"/>
</dbReference>
<name>A0A7C4PNK9_9CHLR</name>
<evidence type="ECO:0000313" key="3">
    <source>
        <dbReference type="EMBL" id="HGS22989.1"/>
    </source>
</evidence>
<keyword evidence="1 3" id="KW-0378">Hydrolase</keyword>
<dbReference type="CDD" id="cd01298">
    <property type="entry name" value="ATZ_TRZ_like"/>
    <property type="match status" value="1"/>
</dbReference>
<protein>
    <submittedName>
        <fullName evidence="3">Putative aminohydrolase SsnA</fullName>
    </submittedName>
</protein>
<dbReference type="PANTHER" id="PTHR43794">
    <property type="entry name" value="AMINOHYDROLASE SSNA-RELATED"/>
    <property type="match status" value="1"/>
</dbReference>
<dbReference type="InterPro" id="IPR050287">
    <property type="entry name" value="MTA/SAH_deaminase"/>
</dbReference>
<dbReference type="InterPro" id="IPR006680">
    <property type="entry name" value="Amidohydro-rel"/>
</dbReference>
<dbReference type="AlphaFoldDB" id="A0A7C4PNK9"/>
<reference evidence="3" key="1">
    <citation type="journal article" date="2020" name="mSystems">
        <title>Genome- and Community-Level Interaction Insights into Carbon Utilization and Element Cycling Functions of Hydrothermarchaeota in Hydrothermal Sediment.</title>
        <authorList>
            <person name="Zhou Z."/>
            <person name="Liu Y."/>
            <person name="Xu W."/>
            <person name="Pan J."/>
            <person name="Luo Z.H."/>
            <person name="Li M."/>
        </authorList>
    </citation>
    <scope>NUCLEOTIDE SEQUENCE [LARGE SCALE GENOMIC DNA]</scope>
    <source>
        <strain evidence="3">SpSt-573</strain>
    </source>
</reference>
<dbReference type="InterPro" id="IPR017700">
    <property type="entry name" value="Aminohydrolase_SsnA"/>
</dbReference>
<dbReference type="InterPro" id="IPR032466">
    <property type="entry name" value="Metal_Hydrolase"/>
</dbReference>
<dbReference type="Gene3D" id="3.20.20.140">
    <property type="entry name" value="Metal-dependent hydrolases"/>
    <property type="match status" value="1"/>
</dbReference>
<feature type="domain" description="Amidohydrolase-related" evidence="2">
    <location>
        <begin position="55"/>
        <end position="413"/>
    </location>
</feature>